<evidence type="ECO:0000256" key="2">
    <source>
        <dbReference type="ARBA" id="ARBA00008697"/>
    </source>
</evidence>
<evidence type="ECO:0000256" key="11">
    <source>
        <dbReference type="SAM" id="Phobius"/>
    </source>
</evidence>
<feature type="transmembrane region" description="Helical" evidence="11">
    <location>
        <begin position="15"/>
        <end position="39"/>
    </location>
</feature>
<evidence type="ECO:0000259" key="13">
    <source>
        <dbReference type="Pfam" id="PF12704"/>
    </source>
</evidence>
<organism evidence="14 15">
    <name type="scientific">Streptococcus acidominimus</name>
    <dbReference type="NCBI Taxonomy" id="1326"/>
    <lineage>
        <taxon>Bacteria</taxon>
        <taxon>Bacillati</taxon>
        <taxon>Bacillota</taxon>
        <taxon>Bacilli</taxon>
        <taxon>Lactobacillales</taxon>
        <taxon>Streptococcaceae</taxon>
        <taxon>Streptococcus</taxon>
    </lineage>
</organism>
<name>A0A239X257_STRAI</name>
<sequence length="355" mass="38731">MFLALNEMKHAKLRYGLILGLLFLIAYLMFFLTGLAFGLMQDNRAAIDKWEADTIILNKESNDLLSASNFSLETANEVKADKKAELSQMASSAWSIKNPTDDDKEKVSLFGIDRASFLAPNIVEGRLFENDDEVVLAQSIAQDNRFKIGDKLHLAGTDKTLKIVGYTDEAMFSVAPVAYMSQKAFNTVKFGNDSNQNLINAVVVRGQVTGYPDELKKLPIADFIKKLPGYNAQNLTFGFMIGFLIIIASVVIGIFMYVLTIQKAPIFGVMKVQGISNAYIGSAVMSQTFLLSLLGTVLGLLGTWLSSLALPAAVPFQSNWLLYGGIGLALIIFALLGTLFSVRSVAKIDPLTAIS</sequence>
<evidence type="ECO:0000256" key="5">
    <source>
        <dbReference type="ARBA" id="ARBA00022448"/>
    </source>
</evidence>
<feature type="domain" description="ABC3 transporter permease C-terminal" evidence="12">
    <location>
        <begin position="239"/>
        <end position="350"/>
    </location>
</feature>
<comment type="function">
    <text evidence="10">Part of the ABC transporter complex hrt involved in hemin import. Responsible for the translocation of the substrate across the membrane.</text>
</comment>
<evidence type="ECO:0000256" key="3">
    <source>
        <dbReference type="ARBA" id="ARBA00011131"/>
    </source>
</evidence>
<dbReference type="Pfam" id="PF02687">
    <property type="entry name" value="FtsX"/>
    <property type="match status" value="1"/>
</dbReference>
<evidence type="ECO:0000256" key="1">
    <source>
        <dbReference type="ARBA" id="ARBA00004651"/>
    </source>
</evidence>
<dbReference type="InterPro" id="IPR003838">
    <property type="entry name" value="ABC3_permease_C"/>
</dbReference>
<dbReference type="KEGG" id="saco:SAME_01244"/>
<reference evidence="14 15" key="1">
    <citation type="submission" date="2017-06" db="EMBL/GenBank/DDBJ databases">
        <authorList>
            <consortium name="Pathogen Informatics"/>
        </authorList>
    </citation>
    <scope>NUCLEOTIDE SEQUENCE [LARGE SCALE GENOMIC DNA]</scope>
    <source>
        <strain evidence="14 15">NCTC11291</strain>
    </source>
</reference>
<evidence type="ECO:0000256" key="10">
    <source>
        <dbReference type="ARBA" id="ARBA00024973"/>
    </source>
</evidence>
<keyword evidence="7 11" id="KW-0812">Transmembrane</keyword>
<gene>
    <name evidence="14" type="ORF">SAMEA4504048_01244</name>
</gene>
<accession>A0A239X257</accession>
<keyword evidence="5" id="KW-0813">Transport</keyword>
<evidence type="ECO:0000256" key="7">
    <source>
        <dbReference type="ARBA" id="ARBA00022692"/>
    </source>
</evidence>
<feature type="transmembrane region" description="Helical" evidence="11">
    <location>
        <begin position="289"/>
        <end position="314"/>
    </location>
</feature>
<evidence type="ECO:0000256" key="8">
    <source>
        <dbReference type="ARBA" id="ARBA00022989"/>
    </source>
</evidence>
<dbReference type="RefSeq" id="WP_017769401.1">
    <property type="nucleotide sequence ID" value="NZ_LT906454.1"/>
</dbReference>
<feature type="transmembrane region" description="Helical" evidence="11">
    <location>
        <begin position="320"/>
        <end position="342"/>
    </location>
</feature>
<dbReference type="InterPro" id="IPR025857">
    <property type="entry name" value="MacB_PCD"/>
</dbReference>
<dbReference type="Pfam" id="PF12704">
    <property type="entry name" value="MacB_PCD"/>
    <property type="match status" value="1"/>
</dbReference>
<keyword evidence="9 11" id="KW-0472">Membrane</keyword>
<dbReference type="AlphaFoldDB" id="A0A239X257"/>
<keyword evidence="6" id="KW-1003">Cell membrane</keyword>
<protein>
    <recommendedName>
        <fullName evidence="4">Putative hemin transport system permease protein HrtB</fullName>
    </recommendedName>
</protein>
<evidence type="ECO:0000256" key="4">
    <source>
        <dbReference type="ARBA" id="ARBA00016962"/>
    </source>
</evidence>
<dbReference type="PANTHER" id="PTHR43738:SF1">
    <property type="entry name" value="HEMIN TRANSPORT SYSTEM PERMEASE PROTEIN HRTB-RELATED"/>
    <property type="match status" value="1"/>
</dbReference>
<evidence type="ECO:0000259" key="12">
    <source>
        <dbReference type="Pfam" id="PF02687"/>
    </source>
</evidence>
<evidence type="ECO:0000313" key="14">
    <source>
        <dbReference type="EMBL" id="SNV40805.1"/>
    </source>
</evidence>
<comment type="subunit">
    <text evidence="3">The complex is composed of two ATP-binding proteins (HrtA), two transmembrane proteins (HrtB) and a solute-binding protein.</text>
</comment>
<comment type="subcellular location">
    <subcellularLocation>
        <location evidence="1">Cell membrane</location>
        <topology evidence="1">Multi-pass membrane protein</topology>
    </subcellularLocation>
</comment>
<evidence type="ECO:0000256" key="9">
    <source>
        <dbReference type="ARBA" id="ARBA00023136"/>
    </source>
</evidence>
<keyword evidence="8 11" id="KW-1133">Transmembrane helix</keyword>
<comment type="similarity">
    <text evidence="2">Belongs to the ABC-4 integral membrane protein family. HrtB subfamily.</text>
</comment>
<feature type="transmembrane region" description="Helical" evidence="11">
    <location>
        <begin position="235"/>
        <end position="258"/>
    </location>
</feature>
<dbReference type="OrthoDB" id="384327at2"/>
<proteinExistence type="inferred from homology"/>
<evidence type="ECO:0000256" key="6">
    <source>
        <dbReference type="ARBA" id="ARBA00022475"/>
    </source>
</evidence>
<dbReference type="PANTHER" id="PTHR43738">
    <property type="entry name" value="ABC TRANSPORTER, MEMBRANE PROTEIN"/>
    <property type="match status" value="1"/>
</dbReference>
<dbReference type="EMBL" id="LT906454">
    <property type="protein sequence ID" value="SNV40805.1"/>
    <property type="molecule type" value="Genomic_DNA"/>
</dbReference>
<dbReference type="GO" id="GO:0005886">
    <property type="term" value="C:plasma membrane"/>
    <property type="evidence" value="ECO:0007669"/>
    <property type="project" value="UniProtKB-SubCell"/>
</dbReference>
<dbReference type="Proteomes" id="UP000215144">
    <property type="component" value="Chromosome 1"/>
</dbReference>
<dbReference type="InterPro" id="IPR051125">
    <property type="entry name" value="ABC-4/HrtB_transporter"/>
</dbReference>
<feature type="domain" description="MacB-like periplasmic core" evidence="13">
    <location>
        <begin position="31"/>
        <end position="186"/>
    </location>
</feature>
<evidence type="ECO:0000313" key="15">
    <source>
        <dbReference type="Proteomes" id="UP000215144"/>
    </source>
</evidence>